<dbReference type="InterPro" id="IPR056866">
    <property type="entry name" value="Znf_WRKY19"/>
</dbReference>
<proteinExistence type="predicted"/>
<comment type="caution">
    <text evidence="3">The sequence shown here is derived from an EMBL/GenBank/DDBJ whole genome shotgun (WGS) entry which is preliminary data.</text>
</comment>
<evidence type="ECO:0000313" key="4">
    <source>
        <dbReference type="Proteomes" id="UP001162060"/>
    </source>
</evidence>
<feature type="domain" description="WRKY19-like zinc finger" evidence="2">
    <location>
        <begin position="204"/>
        <end position="227"/>
    </location>
</feature>
<dbReference type="Proteomes" id="UP001162060">
    <property type="component" value="Unassembled WGS sequence"/>
</dbReference>
<dbReference type="Pfam" id="PF24906">
    <property type="entry name" value="Zf_WRKY19"/>
    <property type="match status" value="3"/>
</dbReference>
<evidence type="ECO:0000259" key="2">
    <source>
        <dbReference type="Pfam" id="PF24906"/>
    </source>
</evidence>
<sequence length="327" mass="35494">MTDSCLRSPDSPVDSAMFPPVYNRSLSSSSSSSLSSRTSMSCDTLNHNHNHDHHNHHNLHFPNNRSVLKTLSSSTTLKHELEPFEFRAPSAAIPTPRSQAGTSLSSVFGDQDLIDAIMCSLNAEQSNNNNNNNAAKAVSSSSFSLNFPTPRRLQQQLNQLPRPQSFTALMHQRPLGSLSSLTSTGPCIQKPGTFLNKDGRWIKGKPCRMDSCDKRAQSNGLCKGHGGGARCSFSGCSKSSQGGGFCRAHGGGKRCMYEGCEKGTQRNGFCYLHGGVRSCSVEGCDKKDRGNGKCFSHGGGRKCQAHMCFSTIRRGAFCDLHNDKRVK</sequence>
<feature type="domain" description="WRKY19-like zinc finger" evidence="2">
    <location>
        <begin position="252"/>
        <end position="275"/>
    </location>
</feature>
<feature type="compositionally biased region" description="Low complexity" evidence="1">
    <location>
        <begin position="26"/>
        <end position="41"/>
    </location>
</feature>
<dbReference type="PANTHER" id="PTHR31827:SF1">
    <property type="entry name" value="EMB|CAB89363.1"/>
    <property type="match status" value="1"/>
</dbReference>
<feature type="region of interest" description="Disordered" evidence="1">
    <location>
        <begin position="1"/>
        <end position="20"/>
    </location>
</feature>
<protein>
    <recommendedName>
        <fullName evidence="2">WRKY19-like zinc finger domain-containing protein</fullName>
    </recommendedName>
</protein>
<accession>A0AAV1TU37</accession>
<feature type="compositionally biased region" description="Basic residues" evidence="1">
    <location>
        <begin position="48"/>
        <end position="59"/>
    </location>
</feature>
<evidence type="ECO:0000313" key="3">
    <source>
        <dbReference type="EMBL" id="CAK7924524.1"/>
    </source>
</evidence>
<feature type="region of interest" description="Disordered" evidence="1">
    <location>
        <begin position="26"/>
        <end position="63"/>
    </location>
</feature>
<dbReference type="PANTHER" id="PTHR31827">
    <property type="entry name" value="EMB|CAB89363.1"/>
    <property type="match status" value="1"/>
</dbReference>
<reference evidence="3" key="1">
    <citation type="submission" date="2024-01" db="EMBL/GenBank/DDBJ databases">
        <authorList>
            <person name="Webb A."/>
        </authorList>
    </citation>
    <scope>NUCLEOTIDE SEQUENCE</scope>
    <source>
        <strain evidence="3">Pm1</strain>
    </source>
</reference>
<name>A0AAV1TU37_9STRA</name>
<feature type="domain" description="WRKY19-like zinc finger" evidence="2">
    <location>
        <begin position="228"/>
        <end position="251"/>
    </location>
</feature>
<dbReference type="AlphaFoldDB" id="A0AAV1TU37"/>
<gene>
    <name evidence="3" type="ORF">PM001_LOCUS9674</name>
</gene>
<organism evidence="3 4">
    <name type="scientific">Peronospora matthiolae</name>
    <dbReference type="NCBI Taxonomy" id="2874970"/>
    <lineage>
        <taxon>Eukaryota</taxon>
        <taxon>Sar</taxon>
        <taxon>Stramenopiles</taxon>
        <taxon>Oomycota</taxon>
        <taxon>Peronosporomycetes</taxon>
        <taxon>Peronosporales</taxon>
        <taxon>Peronosporaceae</taxon>
        <taxon>Peronospora</taxon>
    </lineage>
</organism>
<dbReference type="EMBL" id="CAKLBY020000075">
    <property type="protein sequence ID" value="CAK7924524.1"/>
    <property type="molecule type" value="Genomic_DNA"/>
</dbReference>
<evidence type="ECO:0000256" key="1">
    <source>
        <dbReference type="SAM" id="MobiDB-lite"/>
    </source>
</evidence>